<dbReference type="EMBL" id="BAAARY010000004">
    <property type="protein sequence ID" value="GAA2517191.1"/>
    <property type="molecule type" value="Genomic_DNA"/>
</dbReference>
<feature type="transmembrane region" description="Helical" evidence="1">
    <location>
        <begin position="36"/>
        <end position="54"/>
    </location>
</feature>
<evidence type="ECO:0008006" key="4">
    <source>
        <dbReference type="Google" id="ProtNLM"/>
    </source>
</evidence>
<accession>A0ABP6AJQ7</accession>
<dbReference type="RefSeq" id="WP_344169641.1">
    <property type="nucleotide sequence ID" value="NZ_BAAARY010000004.1"/>
</dbReference>
<gene>
    <name evidence="2" type="ORF">GCM10010201_12470</name>
</gene>
<keyword evidence="1" id="KW-0472">Membrane</keyword>
<comment type="caution">
    <text evidence="2">The sequence shown here is derived from an EMBL/GenBank/DDBJ whole genome shotgun (WGS) entry which is preliminary data.</text>
</comment>
<protein>
    <recommendedName>
        <fullName evidence="4">Prohibitin</fullName>
    </recommendedName>
</protein>
<organism evidence="2 3">
    <name type="scientific">Pilimelia columellifera subsp. columellifera</name>
    <dbReference type="NCBI Taxonomy" id="706583"/>
    <lineage>
        <taxon>Bacteria</taxon>
        <taxon>Bacillati</taxon>
        <taxon>Actinomycetota</taxon>
        <taxon>Actinomycetes</taxon>
        <taxon>Micromonosporales</taxon>
        <taxon>Micromonosporaceae</taxon>
        <taxon>Pilimelia</taxon>
    </lineage>
</organism>
<keyword evidence="3" id="KW-1185">Reference proteome</keyword>
<name>A0ABP6AJQ7_9ACTN</name>
<sequence>MGLADLTRRLDERALPVIAEGIVHCGRVIHRRRRMVFAGALATALLLAVGIWRVSLADLPASQATEARVGVAAGESLPSYASASRQELRSMTRSSPGVEMYALVTLSAYLAPDRVAPVTSGVSVSAVFVRVPLPRSPVRIARIDAFRVPADVLSGMQQLALRREGEVLDMEELLRGLKGGGEAQRRLRASYLTQQQAAAAEAAAYRGGCSCVYALVVRATPEALSDVAGRAGVRMVDLAPEVGRIDRAVFLPPLPEQRGPS</sequence>
<keyword evidence="1" id="KW-0812">Transmembrane</keyword>
<evidence type="ECO:0000256" key="1">
    <source>
        <dbReference type="SAM" id="Phobius"/>
    </source>
</evidence>
<reference evidence="3" key="1">
    <citation type="journal article" date="2019" name="Int. J. Syst. Evol. Microbiol.">
        <title>The Global Catalogue of Microorganisms (GCM) 10K type strain sequencing project: providing services to taxonomists for standard genome sequencing and annotation.</title>
        <authorList>
            <consortium name="The Broad Institute Genomics Platform"/>
            <consortium name="The Broad Institute Genome Sequencing Center for Infectious Disease"/>
            <person name="Wu L."/>
            <person name="Ma J."/>
        </authorList>
    </citation>
    <scope>NUCLEOTIDE SEQUENCE [LARGE SCALE GENOMIC DNA]</scope>
    <source>
        <strain evidence="3">JCM 3367</strain>
    </source>
</reference>
<proteinExistence type="predicted"/>
<evidence type="ECO:0000313" key="3">
    <source>
        <dbReference type="Proteomes" id="UP001499978"/>
    </source>
</evidence>
<keyword evidence="1" id="KW-1133">Transmembrane helix</keyword>
<evidence type="ECO:0000313" key="2">
    <source>
        <dbReference type="EMBL" id="GAA2517191.1"/>
    </source>
</evidence>
<dbReference type="Proteomes" id="UP001499978">
    <property type="component" value="Unassembled WGS sequence"/>
</dbReference>